<dbReference type="Proteomes" id="UP001390339">
    <property type="component" value="Unassembled WGS sequence"/>
</dbReference>
<feature type="transmembrane region" description="Helical" evidence="2">
    <location>
        <begin position="22"/>
        <end position="41"/>
    </location>
</feature>
<evidence type="ECO:0000313" key="4">
    <source>
        <dbReference type="Proteomes" id="UP001390339"/>
    </source>
</evidence>
<evidence type="ECO:0000313" key="3">
    <source>
        <dbReference type="EMBL" id="KAK8873576.1"/>
    </source>
</evidence>
<feature type="transmembrane region" description="Helical" evidence="2">
    <location>
        <begin position="326"/>
        <end position="350"/>
    </location>
</feature>
<proteinExistence type="predicted"/>
<accession>A0ABR2J7B7</accession>
<protein>
    <submittedName>
        <fullName evidence="3">Uncharacterized protein</fullName>
    </submittedName>
</protein>
<dbReference type="EMBL" id="JAPCWZ010000003">
    <property type="protein sequence ID" value="KAK8873576.1"/>
    <property type="molecule type" value="Genomic_DNA"/>
</dbReference>
<keyword evidence="2" id="KW-1133">Transmembrane helix</keyword>
<organism evidence="3 4">
    <name type="scientific">Apiospora arundinis</name>
    <dbReference type="NCBI Taxonomy" id="335852"/>
    <lineage>
        <taxon>Eukaryota</taxon>
        <taxon>Fungi</taxon>
        <taxon>Dikarya</taxon>
        <taxon>Ascomycota</taxon>
        <taxon>Pezizomycotina</taxon>
        <taxon>Sordariomycetes</taxon>
        <taxon>Xylariomycetidae</taxon>
        <taxon>Amphisphaeriales</taxon>
        <taxon>Apiosporaceae</taxon>
        <taxon>Apiospora</taxon>
    </lineage>
</organism>
<evidence type="ECO:0000256" key="2">
    <source>
        <dbReference type="SAM" id="Phobius"/>
    </source>
</evidence>
<evidence type="ECO:0000256" key="1">
    <source>
        <dbReference type="SAM" id="MobiDB-lite"/>
    </source>
</evidence>
<feature type="region of interest" description="Disordered" evidence="1">
    <location>
        <begin position="71"/>
        <end position="102"/>
    </location>
</feature>
<comment type="caution">
    <text evidence="3">The sequence shown here is derived from an EMBL/GenBank/DDBJ whole genome shotgun (WGS) entry which is preliminary data.</text>
</comment>
<feature type="region of interest" description="Disordered" evidence="1">
    <location>
        <begin position="277"/>
        <end position="317"/>
    </location>
</feature>
<feature type="compositionally biased region" description="Low complexity" evidence="1">
    <location>
        <begin position="155"/>
        <end position="177"/>
    </location>
</feature>
<gene>
    <name evidence="3" type="ORF">PGQ11_004090</name>
</gene>
<feature type="region of interest" description="Disordered" evidence="1">
    <location>
        <begin position="154"/>
        <end position="189"/>
    </location>
</feature>
<reference evidence="3 4" key="1">
    <citation type="journal article" date="2024" name="IMA Fungus">
        <title>Apiospora arundinis, a panoply of carbohydrate-active enzymes and secondary metabolites.</title>
        <authorList>
            <person name="Sorensen T."/>
            <person name="Petersen C."/>
            <person name="Muurmann A.T."/>
            <person name="Christiansen J.V."/>
            <person name="Brundto M.L."/>
            <person name="Overgaard C.K."/>
            <person name="Boysen A.T."/>
            <person name="Wollenberg R.D."/>
            <person name="Larsen T.O."/>
            <person name="Sorensen J.L."/>
            <person name="Nielsen K.L."/>
            <person name="Sondergaard T.E."/>
        </authorList>
    </citation>
    <scope>NUCLEOTIDE SEQUENCE [LARGE SCALE GENOMIC DNA]</scope>
    <source>
        <strain evidence="3 4">AAU 773</strain>
    </source>
</reference>
<keyword evidence="2" id="KW-0472">Membrane</keyword>
<sequence>MSLPPHPRDKFNVRQASMLDTAISASTFAPIAAATTLPAAWTDSYTRRPRRPATIPIESQVESLPYNTICSSPRQIHSQSSSSNSGSGSKYQQQQQPAMKKNVTVSRPYPIPLQQRQSTIEHDLEYHPQQSVYDRQQQQQSQYHAYRPSFQTVDYQQQPSSYQQQQHQQQQQQQQQQEQKEQPLSWPAIPPRALQMRRDSSRTLAPTTVPAALDSVTDLAARGLSLSRDAVTGDEGLGSLVVRGAENSRAPPAVAMMVVMNPSGNGELQTYNGSTLSGYNSSRTSRHNSTDSRASVRKGLLASAAAREENTDAARRHRAERRRFRIMASLGTISAIATVVLAVFTALNFYSKLFPGMPQHPSSARVNHLETVLAAPSRSGHNVETKILDIFGVGTLWNNTKCEVVASKFRNGTYNAFQHIISIRGGFQVTTGINGYIVKCRT</sequence>
<feature type="compositionally biased region" description="Low complexity" evidence="1">
    <location>
        <begin position="71"/>
        <end position="96"/>
    </location>
</feature>
<keyword evidence="4" id="KW-1185">Reference proteome</keyword>
<keyword evidence="2" id="KW-0812">Transmembrane</keyword>
<name>A0ABR2J7B7_9PEZI</name>